<accession>A0A517N3A8</accession>
<dbReference type="Gene3D" id="3.40.50.1110">
    <property type="entry name" value="SGNH hydrolase"/>
    <property type="match status" value="1"/>
</dbReference>
<evidence type="ECO:0000256" key="1">
    <source>
        <dbReference type="SAM" id="SignalP"/>
    </source>
</evidence>
<feature type="chain" id="PRO_5022039974" description="SGNH/GDSL hydrolase family protein" evidence="1">
    <location>
        <begin position="24"/>
        <end position="261"/>
    </location>
</feature>
<dbReference type="EMBL" id="CP036263">
    <property type="protein sequence ID" value="QDT01468.1"/>
    <property type="molecule type" value="Genomic_DNA"/>
</dbReference>
<dbReference type="KEGG" id="amob:HG15A2_48100"/>
<dbReference type="AlphaFoldDB" id="A0A517N3A8"/>
<gene>
    <name evidence="2" type="ORF">HG15A2_48100</name>
</gene>
<feature type="signal peptide" evidence="1">
    <location>
        <begin position="1"/>
        <end position="23"/>
    </location>
</feature>
<sequence length="261" mass="29210" precursor="true">MRIERASWVMMLASCLLSSSLLAQSPQQLEPFSSERTVRGLLNGEPTVLVVNGYSTSFRWPGILQQKINRLLGPNVVEVRSALKGGTPISGWIDLETGQRRKPWTQILKPKLRNDKGNRPVIVLAQQSLQGAFGRRSIGIRGANDYRGIDFGAEALQLYANALQEDGADEVLISTHIYKHPMEPEIGNESLALDALMQQKPLGIHRGPDLWKPTKQNYPRAFARDGVHPNQFGAELMAQQWFEVLLQHQLELSAKKSRTPQ</sequence>
<protein>
    <recommendedName>
        <fullName evidence="4">SGNH/GDSL hydrolase family protein</fullName>
    </recommendedName>
</protein>
<keyword evidence="1" id="KW-0732">Signal</keyword>
<proteinExistence type="predicted"/>
<dbReference type="GO" id="GO:0016788">
    <property type="term" value="F:hydrolase activity, acting on ester bonds"/>
    <property type="evidence" value="ECO:0007669"/>
    <property type="project" value="UniProtKB-ARBA"/>
</dbReference>
<name>A0A517N3A8_9BACT</name>
<organism evidence="2 3">
    <name type="scientific">Adhaeretor mobilis</name>
    <dbReference type="NCBI Taxonomy" id="1930276"/>
    <lineage>
        <taxon>Bacteria</taxon>
        <taxon>Pseudomonadati</taxon>
        <taxon>Planctomycetota</taxon>
        <taxon>Planctomycetia</taxon>
        <taxon>Pirellulales</taxon>
        <taxon>Lacipirellulaceae</taxon>
        <taxon>Adhaeretor</taxon>
    </lineage>
</organism>
<evidence type="ECO:0000313" key="3">
    <source>
        <dbReference type="Proteomes" id="UP000319852"/>
    </source>
</evidence>
<dbReference type="SUPFAM" id="SSF52266">
    <property type="entry name" value="SGNH hydrolase"/>
    <property type="match status" value="1"/>
</dbReference>
<reference evidence="2 3" key="1">
    <citation type="submission" date="2019-02" db="EMBL/GenBank/DDBJ databases">
        <title>Deep-cultivation of Planctomycetes and their phenomic and genomic characterization uncovers novel biology.</title>
        <authorList>
            <person name="Wiegand S."/>
            <person name="Jogler M."/>
            <person name="Boedeker C."/>
            <person name="Pinto D."/>
            <person name="Vollmers J."/>
            <person name="Rivas-Marin E."/>
            <person name="Kohn T."/>
            <person name="Peeters S.H."/>
            <person name="Heuer A."/>
            <person name="Rast P."/>
            <person name="Oberbeckmann S."/>
            <person name="Bunk B."/>
            <person name="Jeske O."/>
            <person name="Meyerdierks A."/>
            <person name="Storesund J.E."/>
            <person name="Kallscheuer N."/>
            <person name="Luecker S."/>
            <person name="Lage O.M."/>
            <person name="Pohl T."/>
            <person name="Merkel B.J."/>
            <person name="Hornburger P."/>
            <person name="Mueller R.-W."/>
            <person name="Bruemmer F."/>
            <person name="Labrenz M."/>
            <person name="Spormann A.M."/>
            <person name="Op den Camp H."/>
            <person name="Overmann J."/>
            <person name="Amann R."/>
            <person name="Jetten M.S.M."/>
            <person name="Mascher T."/>
            <person name="Medema M.H."/>
            <person name="Devos D.P."/>
            <person name="Kaster A.-K."/>
            <person name="Ovreas L."/>
            <person name="Rohde M."/>
            <person name="Galperin M.Y."/>
            <person name="Jogler C."/>
        </authorList>
    </citation>
    <scope>NUCLEOTIDE SEQUENCE [LARGE SCALE GENOMIC DNA]</scope>
    <source>
        <strain evidence="2 3">HG15A2</strain>
    </source>
</reference>
<evidence type="ECO:0008006" key="4">
    <source>
        <dbReference type="Google" id="ProtNLM"/>
    </source>
</evidence>
<dbReference type="InterPro" id="IPR036514">
    <property type="entry name" value="SGNH_hydro_sf"/>
</dbReference>
<evidence type="ECO:0000313" key="2">
    <source>
        <dbReference type="EMBL" id="QDT01468.1"/>
    </source>
</evidence>
<keyword evidence="3" id="KW-1185">Reference proteome</keyword>
<dbReference type="Proteomes" id="UP000319852">
    <property type="component" value="Chromosome"/>
</dbReference>
<dbReference type="CDD" id="cd00229">
    <property type="entry name" value="SGNH_hydrolase"/>
    <property type="match status" value="1"/>
</dbReference>